<feature type="compositionally biased region" description="Low complexity" evidence="3">
    <location>
        <begin position="284"/>
        <end position="294"/>
    </location>
</feature>
<keyword evidence="2" id="KW-0732">Signal</keyword>
<reference evidence="4 5" key="1">
    <citation type="submission" date="2019-04" db="EMBL/GenBank/DDBJ databases">
        <title>Lampropedia sp YIM MLB12 draf genome.</title>
        <authorList>
            <person name="Wang Y.-X."/>
        </authorList>
    </citation>
    <scope>NUCLEOTIDE SEQUENCE [LARGE SCALE GENOMIC DNA]</scope>
    <source>
        <strain evidence="4 5">YIM MLB12</strain>
    </source>
</reference>
<dbReference type="GO" id="GO:0120010">
    <property type="term" value="P:intermembrane phospholipid transfer"/>
    <property type="evidence" value="ECO:0007669"/>
    <property type="project" value="TreeGrafter"/>
</dbReference>
<dbReference type="Proteomes" id="UP000306236">
    <property type="component" value="Unassembled WGS sequence"/>
</dbReference>
<dbReference type="EMBL" id="SSWX01000005">
    <property type="protein sequence ID" value="THJ34864.1"/>
    <property type="molecule type" value="Genomic_DNA"/>
</dbReference>
<organism evidence="4 5">
    <name type="scientific">Lampropedia aestuarii</name>
    <dbReference type="NCBI Taxonomy" id="2562762"/>
    <lineage>
        <taxon>Bacteria</taxon>
        <taxon>Pseudomonadati</taxon>
        <taxon>Pseudomonadota</taxon>
        <taxon>Betaproteobacteria</taxon>
        <taxon>Burkholderiales</taxon>
        <taxon>Comamonadaceae</taxon>
        <taxon>Lampropedia</taxon>
    </lineage>
</organism>
<dbReference type="AlphaFoldDB" id="A0A4S5BQ48"/>
<gene>
    <name evidence="4" type="ORF">E8K88_05055</name>
</gene>
<proteinExistence type="inferred from homology"/>
<dbReference type="InterPro" id="IPR007428">
    <property type="entry name" value="MlaA"/>
</dbReference>
<accession>A0A4S5BQ48</accession>
<evidence type="ECO:0000313" key="4">
    <source>
        <dbReference type="EMBL" id="THJ34864.1"/>
    </source>
</evidence>
<dbReference type="Pfam" id="PF04333">
    <property type="entry name" value="MlaA"/>
    <property type="match status" value="1"/>
</dbReference>
<protein>
    <submittedName>
        <fullName evidence="4">VacJ family lipoprotein</fullName>
    </submittedName>
</protein>
<comment type="caution">
    <text evidence="4">The sequence shown here is derived from an EMBL/GenBank/DDBJ whole genome shotgun (WGS) entry which is preliminary data.</text>
</comment>
<feature type="compositionally biased region" description="Acidic residues" evidence="3">
    <location>
        <begin position="250"/>
        <end position="270"/>
    </location>
</feature>
<name>A0A4S5BQ48_9BURK</name>
<dbReference type="RefSeq" id="WP_136405577.1">
    <property type="nucleotide sequence ID" value="NZ_SSWX01000005.1"/>
</dbReference>
<evidence type="ECO:0000256" key="2">
    <source>
        <dbReference type="ARBA" id="ARBA00022729"/>
    </source>
</evidence>
<dbReference type="PANTHER" id="PTHR30035:SF3">
    <property type="entry name" value="INTERMEMBRANE PHOSPHOLIPID TRANSPORT SYSTEM LIPOPROTEIN MLAA"/>
    <property type="match status" value="1"/>
</dbReference>
<dbReference type="PANTHER" id="PTHR30035">
    <property type="entry name" value="LIPOPROTEIN VACJ-RELATED"/>
    <property type="match status" value="1"/>
</dbReference>
<comment type="similarity">
    <text evidence="1">Belongs to the MlaA family.</text>
</comment>
<keyword evidence="4" id="KW-0449">Lipoprotein</keyword>
<dbReference type="GO" id="GO:0016020">
    <property type="term" value="C:membrane"/>
    <property type="evidence" value="ECO:0007669"/>
    <property type="project" value="InterPro"/>
</dbReference>
<keyword evidence="5" id="KW-1185">Reference proteome</keyword>
<evidence type="ECO:0000256" key="3">
    <source>
        <dbReference type="SAM" id="MobiDB-lite"/>
    </source>
</evidence>
<feature type="region of interest" description="Disordered" evidence="3">
    <location>
        <begin position="250"/>
        <end position="294"/>
    </location>
</feature>
<dbReference type="OrthoDB" id="9785326at2"/>
<sequence>MTIQSPTLNTATSPAAPALGRRLLQHGAATVSAVVLLAACSTTGSQQGYGQSPQDPYESFNRSIYSFNMALDRNIMQPIARGYQDVVPSPARTGVSNFFGNLGDVWSLVNNSLQLKGEAAMSSFFRVAVNSTFGLGGLLDVATEMRLERYKTDFGLTLGHWGVATGPYLMLPFLGPSTVRDTVAWPVDYYGNPLAQLHPDSHRYALTGLRVIDSRANLLGTTDLLESAALDPYIMMRDFYLAQRKALDSDDDGGMLDDDYYDEEEALEDLEAGRIPDEPEDAPAAEAPQPAIGK</sequence>
<evidence type="ECO:0000256" key="1">
    <source>
        <dbReference type="ARBA" id="ARBA00010634"/>
    </source>
</evidence>
<evidence type="ECO:0000313" key="5">
    <source>
        <dbReference type="Proteomes" id="UP000306236"/>
    </source>
</evidence>
<dbReference type="PRINTS" id="PR01805">
    <property type="entry name" value="VACJLIPOPROT"/>
</dbReference>